<protein>
    <submittedName>
        <fullName evidence="1">Uncharacterized protein</fullName>
    </submittedName>
</protein>
<dbReference type="RefSeq" id="WP_041727263.1">
    <property type="nucleotide sequence ID" value="NZ_FUZJ01000001.1"/>
</dbReference>
<evidence type="ECO:0000313" key="2">
    <source>
        <dbReference type="Proteomes" id="UP000196803"/>
    </source>
</evidence>
<proteinExistence type="predicted"/>
<gene>
    <name evidence="1" type="ORF">SAMN05216240_0317</name>
</gene>
<dbReference type="NCBIfam" id="NF040559">
    <property type="entry name" value="CAS_Csx20"/>
    <property type="match status" value="1"/>
</dbReference>
<reference evidence="1 2" key="1">
    <citation type="submission" date="2017-05" db="EMBL/GenBank/DDBJ databases">
        <authorList>
            <person name="Varghese N."/>
            <person name="Submissions S."/>
        </authorList>
    </citation>
    <scope>NUCLEOTIDE SEQUENCE [LARGE SCALE GENOMIC DNA]</scope>
    <source>
        <strain evidence="1 2">MACB1020</strain>
    </source>
</reference>
<comment type="caution">
    <text evidence="1">The sequence shown here is derived from an EMBL/GenBank/DDBJ whole genome shotgun (WGS) entry which is preliminary data.</text>
</comment>
<dbReference type="GeneID" id="31774070"/>
<dbReference type="InterPro" id="IPR049811">
    <property type="entry name" value="MJ1673-like_dom"/>
</dbReference>
<dbReference type="EMBL" id="FXXC01000001">
    <property type="protein sequence ID" value="SMR91226.1"/>
    <property type="molecule type" value="Genomic_DNA"/>
</dbReference>
<keyword evidence="2" id="KW-1185">Reference proteome</keyword>
<dbReference type="Proteomes" id="UP000196803">
    <property type="component" value="Unassembled WGS sequence"/>
</dbReference>
<evidence type="ECO:0000313" key="1">
    <source>
        <dbReference type="EMBL" id="SMR91226.1"/>
    </source>
</evidence>
<sequence length="132" mass="15432">MRKLFLIFNHVLTEEQEKEAKEVLKITQIISLPQHLQDLWSNIPPDKELSSDLFSPITSYLLVNRGEEENYCLIQGDFGATVYLVSWCFKHGFIPIYATTKRVAQEIVKPDGSVELIKVFKHERFRRYILCS</sequence>
<organism evidence="1 2">
    <name type="scientific">Caldicellulosiruptor bescii</name>
    <name type="common">Anaerocellum thermophilum</name>
    <dbReference type="NCBI Taxonomy" id="31899"/>
    <lineage>
        <taxon>Bacteria</taxon>
        <taxon>Bacillati</taxon>
        <taxon>Bacillota</taxon>
        <taxon>Bacillota incertae sedis</taxon>
        <taxon>Caldicellulosiruptorales</taxon>
        <taxon>Caldicellulosiruptoraceae</taxon>
        <taxon>Caldicellulosiruptor</taxon>
    </lineage>
</organism>
<accession>A0ABY1S5W8</accession>
<name>A0ABY1S5W8_CALBS</name>